<keyword evidence="4" id="KW-1185">Reference proteome</keyword>
<protein>
    <recommendedName>
        <fullName evidence="5">Prepilin-type N-terminal cleavage/methylation domain-containing protein</fullName>
    </recommendedName>
</protein>
<accession>A0A9W6LNK8</accession>
<organism evidence="3 4">
    <name type="scientific">Propionigenium maris DSM 9537</name>
    <dbReference type="NCBI Taxonomy" id="1123000"/>
    <lineage>
        <taxon>Bacteria</taxon>
        <taxon>Fusobacteriati</taxon>
        <taxon>Fusobacteriota</taxon>
        <taxon>Fusobacteriia</taxon>
        <taxon>Fusobacteriales</taxon>
        <taxon>Fusobacteriaceae</taxon>
        <taxon>Propionigenium</taxon>
    </lineage>
</organism>
<keyword evidence="2" id="KW-0472">Membrane</keyword>
<dbReference type="Proteomes" id="UP001144471">
    <property type="component" value="Unassembled WGS sequence"/>
</dbReference>
<evidence type="ECO:0000256" key="1">
    <source>
        <dbReference type="SAM" id="MobiDB-lite"/>
    </source>
</evidence>
<dbReference type="PROSITE" id="PS00409">
    <property type="entry name" value="PROKAR_NTER_METHYL"/>
    <property type="match status" value="1"/>
</dbReference>
<dbReference type="NCBIfam" id="TIGR02532">
    <property type="entry name" value="IV_pilin_GFxxxE"/>
    <property type="match status" value="1"/>
</dbReference>
<proteinExistence type="predicted"/>
<name>A0A9W6LNK8_9FUSO</name>
<evidence type="ECO:0000313" key="3">
    <source>
        <dbReference type="EMBL" id="GLI57466.1"/>
    </source>
</evidence>
<feature type="transmembrane region" description="Helical" evidence="2">
    <location>
        <begin position="12"/>
        <end position="33"/>
    </location>
</feature>
<evidence type="ECO:0000256" key="2">
    <source>
        <dbReference type="SAM" id="Phobius"/>
    </source>
</evidence>
<dbReference type="InterPro" id="IPR012902">
    <property type="entry name" value="N_methyl_site"/>
</dbReference>
<dbReference type="EMBL" id="BSDY01000018">
    <property type="protein sequence ID" value="GLI57466.1"/>
    <property type="molecule type" value="Genomic_DNA"/>
</dbReference>
<evidence type="ECO:0000313" key="4">
    <source>
        <dbReference type="Proteomes" id="UP001144471"/>
    </source>
</evidence>
<dbReference type="AlphaFoldDB" id="A0A9W6LNK8"/>
<dbReference type="RefSeq" id="WP_281837102.1">
    <property type="nucleotide sequence ID" value="NZ_BSDY01000018.1"/>
</dbReference>
<evidence type="ECO:0008006" key="5">
    <source>
        <dbReference type="Google" id="ProtNLM"/>
    </source>
</evidence>
<gene>
    <name evidence="3" type="ORF">PM10SUCC1_29800</name>
</gene>
<dbReference type="Pfam" id="PF07963">
    <property type="entry name" value="N_methyl"/>
    <property type="match status" value="1"/>
</dbReference>
<reference evidence="3" key="1">
    <citation type="submission" date="2022-12" db="EMBL/GenBank/DDBJ databases">
        <title>Reference genome sequencing for broad-spectrum identification of bacterial and archaeal isolates by mass spectrometry.</title>
        <authorList>
            <person name="Sekiguchi Y."/>
            <person name="Tourlousse D.M."/>
        </authorList>
    </citation>
    <scope>NUCLEOTIDE SEQUENCE</scope>
    <source>
        <strain evidence="3">10succ1</strain>
    </source>
</reference>
<keyword evidence="2" id="KW-1133">Transmembrane helix</keyword>
<sequence>MKKRGYTLVELMVSMAILSIVLGSISLIITSYVETYDAGMKYEEAGKQRQTFFSYIVSDLNLEEYDGNSKKDDPQKNTESDDEKHFSISKILDNGKTKKIIIRERSWDEETPKNEITYEFLDEGIKRNGSFILKKNRNFDLQGMDLKIYKNEIVADSKISSNPIDYLKGGSEVDIATEKKLPVDEGDTKNSYYIEAILKVGEDKDIKRGYAFRFSNVKKGNGSEVDPEEPEGDKDIVKPPGVGAGSGNSNENKLEIPDNSRYWLIITFDSEAFWNRTEDGTEWDEITKDYVFQKVEFYSPSNDSVLHSKYDVIETVEESSYFHEKRMKFYFEVEAGASKGNSGNMHLQIHPSSRYRTLKYEYYFKHRY</sequence>
<comment type="caution">
    <text evidence="3">The sequence shown here is derived from an EMBL/GenBank/DDBJ whole genome shotgun (WGS) entry which is preliminary data.</text>
</comment>
<keyword evidence="2" id="KW-0812">Transmembrane</keyword>
<feature type="region of interest" description="Disordered" evidence="1">
    <location>
        <begin position="220"/>
        <end position="253"/>
    </location>
</feature>